<dbReference type="Proteomes" id="UP000825367">
    <property type="component" value="Chromosome"/>
</dbReference>
<keyword evidence="1 5" id="KW-0597">Phosphoprotein</keyword>
<dbReference type="SUPFAM" id="SSF52172">
    <property type="entry name" value="CheY-like"/>
    <property type="match status" value="1"/>
</dbReference>
<feature type="domain" description="Response regulatory" evidence="6">
    <location>
        <begin position="11"/>
        <end position="129"/>
    </location>
</feature>
<dbReference type="InterPro" id="IPR011006">
    <property type="entry name" value="CheY-like_superfamily"/>
</dbReference>
<dbReference type="PROSITE" id="PS50110">
    <property type="entry name" value="RESPONSE_REGULATORY"/>
    <property type="match status" value="1"/>
</dbReference>
<dbReference type="SUPFAM" id="SSF46894">
    <property type="entry name" value="C-terminal effector domain of the bipartite response regulators"/>
    <property type="match status" value="1"/>
</dbReference>
<dbReference type="SMART" id="SM00448">
    <property type="entry name" value="REC"/>
    <property type="match status" value="1"/>
</dbReference>
<dbReference type="EMBL" id="CP080333">
    <property type="protein sequence ID" value="QYL15912.1"/>
    <property type="molecule type" value="Genomic_DNA"/>
</dbReference>
<evidence type="ECO:0000256" key="2">
    <source>
        <dbReference type="ARBA" id="ARBA00023015"/>
    </source>
</evidence>
<dbReference type="InterPro" id="IPR039420">
    <property type="entry name" value="WalR-like"/>
</dbReference>
<keyword evidence="8" id="KW-1185">Reference proteome</keyword>
<dbReference type="InterPro" id="IPR001789">
    <property type="entry name" value="Sig_transdc_resp-reg_receiver"/>
</dbReference>
<dbReference type="Pfam" id="PF00196">
    <property type="entry name" value="GerE"/>
    <property type="match status" value="1"/>
</dbReference>
<reference evidence="7 8" key="1">
    <citation type="submission" date="2021-07" db="EMBL/GenBank/DDBJ databases">
        <title>Whole genome sequencing of non-tuberculosis mycobacteria type-strains.</title>
        <authorList>
            <person name="Igarashi Y."/>
            <person name="Osugi A."/>
            <person name="Mitarai S."/>
        </authorList>
    </citation>
    <scope>NUCLEOTIDE SEQUENCE [LARGE SCALE GENOMIC DNA]</scope>
    <source>
        <strain evidence="7 8">JCM 16370</strain>
    </source>
</reference>
<evidence type="ECO:0000259" key="6">
    <source>
        <dbReference type="PROSITE" id="PS50110"/>
    </source>
</evidence>
<dbReference type="InterPro" id="IPR016032">
    <property type="entry name" value="Sig_transdc_resp-reg_C-effctor"/>
</dbReference>
<evidence type="ECO:0000256" key="1">
    <source>
        <dbReference type="ARBA" id="ARBA00022553"/>
    </source>
</evidence>
<name>A0ABX8VEF8_9MYCO</name>
<evidence type="ECO:0000313" key="8">
    <source>
        <dbReference type="Proteomes" id="UP000825367"/>
    </source>
</evidence>
<organism evidence="7 8">
    <name type="scientific">Mycolicibacterium pallens</name>
    <dbReference type="NCBI Taxonomy" id="370524"/>
    <lineage>
        <taxon>Bacteria</taxon>
        <taxon>Bacillati</taxon>
        <taxon>Actinomycetota</taxon>
        <taxon>Actinomycetes</taxon>
        <taxon>Mycobacteriales</taxon>
        <taxon>Mycobacteriaceae</taxon>
        <taxon>Mycolicibacterium</taxon>
    </lineage>
</organism>
<dbReference type="RefSeq" id="WP_071949487.1">
    <property type="nucleotide sequence ID" value="NZ_BAAAVX010000040.1"/>
</dbReference>
<feature type="modified residue" description="4-aspartylphosphate" evidence="5">
    <location>
        <position position="64"/>
    </location>
</feature>
<evidence type="ECO:0000256" key="3">
    <source>
        <dbReference type="ARBA" id="ARBA00023125"/>
    </source>
</evidence>
<keyword evidence="3" id="KW-0238">DNA-binding</keyword>
<evidence type="ECO:0000313" key="7">
    <source>
        <dbReference type="EMBL" id="QYL15912.1"/>
    </source>
</evidence>
<dbReference type="CDD" id="cd17535">
    <property type="entry name" value="REC_NarL-like"/>
    <property type="match status" value="1"/>
</dbReference>
<protein>
    <submittedName>
        <fullName evidence="7">Response regulator transcription factor</fullName>
    </submittedName>
</protein>
<sequence>MNARAGGAKIIVAIIDDHELFAQGLALLLTREWGELFTVGGQTTYVEEAADLVAGCQADVAIIDLTMPPLGGVAAIRHVKARHPATRILALSGTDDMGLAEEALRAGADGFLPKTARPEALAGPLWTIAEGLCVVDRTLLDALLSNTRRPPSALLDGLSDQDLRLWTLLATGMETTDIAARMLVSECTAKRMVAALLHKLGVTNRIAAAAMAGRYRLLDDLADADRLSSP</sequence>
<dbReference type="InterPro" id="IPR058245">
    <property type="entry name" value="NreC/VraR/RcsB-like_REC"/>
</dbReference>
<accession>A0ABX8VEF8</accession>
<dbReference type="SMART" id="SM00421">
    <property type="entry name" value="HTH_LUXR"/>
    <property type="match status" value="1"/>
</dbReference>
<keyword evidence="4" id="KW-0804">Transcription</keyword>
<dbReference type="InterPro" id="IPR000792">
    <property type="entry name" value="Tscrpt_reg_LuxR_C"/>
</dbReference>
<gene>
    <name evidence="7" type="ORF">K0O64_23075</name>
</gene>
<evidence type="ECO:0000256" key="5">
    <source>
        <dbReference type="PROSITE-ProRule" id="PRU00169"/>
    </source>
</evidence>
<dbReference type="PANTHER" id="PTHR43214:SF24">
    <property type="entry name" value="TRANSCRIPTIONAL REGULATORY PROTEIN NARL-RELATED"/>
    <property type="match status" value="1"/>
</dbReference>
<proteinExistence type="predicted"/>
<evidence type="ECO:0000256" key="4">
    <source>
        <dbReference type="ARBA" id="ARBA00023163"/>
    </source>
</evidence>
<dbReference type="PANTHER" id="PTHR43214">
    <property type="entry name" value="TWO-COMPONENT RESPONSE REGULATOR"/>
    <property type="match status" value="1"/>
</dbReference>
<dbReference type="Gene3D" id="3.40.50.2300">
    <property type="match status" value="1"/>
</dbReference>
<keyword evidence="2" id="KW-0805">Transcription regulation</keyword>
<dbReference type="Pfam" id="PF00072">
    <property type="entry name" value="Response_reg"/>
    <property type="match status" value="1"/>
</dbReference>